<evidence type="ECO:0000313" key="3">
    <source>
        <dbReference type="Proteomes" id="UP001254564"/>
    </source>
</evidence>
<proteinExistence type="predicted"/>
<name>A0ABU1H4E3_9GAMM</name>
<comment type="caution">
    <text evidence="2">The sequence shown here is derived from an EMBL/GenBank/DDBJ whole genome shotgun (WGS) entry which is preliminary data.</text>
</comment>
<dbReference type="EMBL" id="JARWAN010000013">
    <property type="protein sequence ID" value="MDR5899174.1"/>
    <property type="molecule type" value="Genomic_DNA"/>
</dbReference>
<protein>
    <submittedName>
        <fullName evidence="2">S24 family peptidase</fullName>
    </submittedName>
</protein>
<dbReference type="InterPro" id="IPR015927">
    <property type="entry name" value="Peptidase_S24_S26A/B/C"/>
</dbReference>
<gene>
    <name evidence="2" type="ORF">QC823_09255</name>
</gene>
<evidence type="ECO:0000259" key="1">
    <source>
        <dbReference type="Pfam" id="PF00717"/>
    </source>
</evidence>
<reference evidence="2 3" key="1">
    <citation type="submission" date="2023-04" db="EMBL/GenBank/DDBJ databases">
        <title>A long-awaited taxogenomic arrangement of the family Halomonadaceae.</title>
        <authorList>
            <person name="De La Haba R."/>
            <person name="Chuvochina M."/>
            <person name="Wittouck S."/>
            <person name="Arahal D.R."/>
            <person name="Sanchez-Porro C."/>
            <person name="Hugenholtz P."/>
            <person name="Ventosa A."/>
        </authorList>
    </citation>
    <scope>NUCLEOTIDE SEQUENCE [LARGE SCALE GENOMIC DNA]</scope>
    <source>
        <strain evidence="2 3">DSM 21020</strain>
    </source>
</reference>
<dbReference type="Gene3D" id="2.10.109.10">
    <property type="entry name" value="Umud Fragment, subunit A"/>
    <property type="match status" value="1"/>
</dbReference>
<dbReference type="SUPFAM" id="SSF51306">
    <property type="entry name" value="LexA/Signal peptidase"/>
    <property type="match status" value="1"/>
</dbReference>
<dbReference type="Pfam" id="PF00717">
    <property type="entry name" value="Peptidase_S24"/>
    <property type="match status" value="1"/>
</dbReference>
<sequence>MTTFPAIAELYNTPATKRTTRHNTYAIKVRGNQMKDCNLFDGDVIIIRRFQHDTHDETAVAEINRRPVALKHLSISREGVHLQLEQVGTPAIFLHNRNIQVLGLVMGVGHQAS</sequence>
<keyword evidence="3" id="KW-1185">Reference proteome</keyword>
<evidence type="ECO:0000313" key="2">
    <source>
        <dbReference type="EMBL" id="MDR5899174.1"/>
    </source>
</evidence>
<accession>A0ABU1H4E3</accession>
<dbReference type="RefSeq" id="WP_309656064.1">
    <property type="nucleotide sequence ID" value="NZ_JARWAN010000013.1"/>
</dbReference>
<dbReference type="Proteomes" id="UP001254564">
    <property type="component" value="Unassembled WGS sequence"/>
</dbReference>
<dbReference type="InterPro" id="IPR036286">
    <property type="entry name" value="LexA/Signal_pep-like_sf"/>
</dbReference>
<feature type="domain" description="Peptidase S24/S26A/S26B/S26C" evidence="1">
    <location>
        <begin position="19"/>
        <end position="105"/>
    </location>
</feature>
<organism evidence="2 3">
    <name type="scientific">Vreelandella vilamensis</name>
    <dbReference type="NCBI Taxonomy" id="531309"/>
    <lineage>
        <taxon>Bacteria</taxon>
        <taxon>Pseudomonadati</taxon>
        <taxon>Pseudomonadota</taxon>
        <taxon>Gammaproteobacteria</taxon>
        <taxon>Oceanospirillales</taxon>
        <taxon>Halomonadaceae</taxon>
        <taxon>Vreelandella</taxon>
    </lineage>
</organism>